<organism evidence="2 3">
    <name type="scientific">Portunus trituberculatus</name>
    <name type="common">Swimming crab</name>
    <name type="synonym">Neptunus trituberculatus</name>
    <dbReference type="NCBI Taxonomy" id="210409"/>
    <lineage>
        <taxon>Eukaryota</taxon>
        <taxon>Metazoa</taxon>
        <taxon>Ecdysozoa</taxon>
        <taxon>Arthropoda</taxon>
        <taxon>Crustacea</taxon>
        <taxon>Multicrustacea</taxon>
        <taxon>Malacostraca</taxon>
        <taxon>Eumalacostraca</taxon>
        <taxon>Eucarida</taxon>
        <taxon>Decapoda</taxon>
        <taxon>Pleocyemata</taxon>
        <taxon>Brachyura</taxon>
        <taxon>Eubrachyura</taxon>
        <taxon>Portunoidea</taxon>
        <taxon>Portunidae</taxon>
        <taxon>Portuninae</taxon>
        <taxon>Portunus</taxon>
    </lineage>
</organism>
<feature type="region of interest" description="Disordered" evidence="1">
    <location>
        <begin position="1"/>
        <end position="20"/>
    </location>
</feature>
<protein>
    <submittedName>
        <fullName evidence="2">Uncharacterized protein</fullName>
    </submittedName>
</protein>
<dbReference type="AlphaFoldDB" id="A0A5B7HQL5"/>
<comment type="caution">
    <text evidence="2">The sequence shown here is derived from an EMBL/GenBank/DDBJ whole genome shotgun (WGS) entry which is preliminary data.</text>
</comment>
<dbReference type="EMBL" id="VSRR010033899">
    <property type="protein sequence ID" value="MPC71985.1"/>
    <property type="molecule type" value="Genomic_DNA"/>
</dbReference>
<reference evidence="2 3" key="1">
    <citation type="submission" date="2019-05" db="EMBL/GenBank/DDBJ databases">
        <title>Another draft genome of Portunus trituberculatus and its Hox gene families provides insights of decapod evolution.</title>
        <authorList>
            <person name="Jeong J.-H."/>
            <person name="Song I."/>
            <person name="Kim S."/>
            <person name="Choi T."/>
            <person name="Kim D."/>
            <person name="Ryu S."/>
            <person name="Kim W."/>
        </authorList>
    </citation>
    <scope>NUCLEOTIDE SEQUENCE [LARGE SCALE GENOMIC DNA]</scope>
    <source>
        <tissue evidence="2">Muscle</tissue>
    </source>
</reference>
<keyword evidence="3" id="KW-1185">Reference proteome</keyword>
<evidence type="ECO:0000313" key="3">
    <source>
        <dbReference type="Proteomes" id="UP000324222"/>
    </source>
</evidence>
<gene>
    <name evidence="2" type="ORF">E2C01_066277</name>
</gene>
<dbReference type="Proteomes" id="UP000324222">
    <property type="component" value="Unassembled WGS sequence"/>
</dbReference>
<evidence type="ECO:0000313" key="2">
    <source>
        <dbReference type="EMBL" id="MPC71985.1"/>
    </source>
</evidence>
<name>A0A5B7HQL5_PORTR</name>
<accession>A0A5B7HQL5</accession>
<feature type="compositionally biased region" description="Basic and acidic residues" evidence="1">
    <location>
        <begin position="11"/>
        <end position="20"/>
    </location>
</feature>
<evidence type="ECO:0000256" key="1">
    <source>
        <dbReference type="SAM" id="MobiDB-lite"/>
    </source>
</evidence>
<proteinExistence type="predicted"/>
<sequence length="20" mass="2436">MLLGWETAEEEKEKEVEEKK</sequence>